<evidence type="ECO:0000256" key="10">
    <source>
        <dbReference type="PROSITE-ProRule" id="PRU01360"/>
    </source>
</evidence>
<evidence type="ECO:0000313" key="15">
    <source>
        <dbReference type="Proteomes" id="UP000640614"/>
    </source>
</evidence>
<comment type="caution">
    <text evidence="14">The sequence shown here is derived from an EMBL/GenBank/DDBJ whole genome shotgun (WGS) entry which is preliminary data.</text>
</comment>
<evidence type="ECO:0000256" key="1">
    <source>
        <dbReference type="ARBA" id="ARBA00004571"/>
    </source>
</evidence>
<dbReference type="PANTHER" id="PTHR30069">
    <property type="entry name" value="TONB-DEPENDENT OUTER MEMBRANE RECEPTOR"/>
    <property type="match status" value="1"/>
</dbReference>
<evidence type="ECO:0000256" key="11">
    <source>
        <dbReference type="RuleBase" id="RU003357"/>
    </source>
</evidence>
<dbReference type="InterPro" id="IPR012910">
    <property type="entry name" value="Plug_dom"/>
</dbReference>
<dbReference type="Pfam" id="PF07715">
    <property type="entry name" value="Plug"/>
    <property type="match status" value="1"/>
</dbReference>
<evidence type="ECO:0000256" key="6">
    <source>
        <dbReference type="ARBA" id="ARBA00023077"/>
    </source>
</evidence>
<dbReference type="RefSeq" id="WP_194140973.1">
    <property type="nucleotide sequence ID" value="NZ_PRDM01000006.1"/>
</dbReference>
<name>A0ABR9TR32_9FLAO</name>
<proteinExistence type="inferred from homology"/>
<keyword evidence="15" id="KW-1185">Reference proteome</keyword>
<dbReference type="PROSITE" id="PS52016">
    <property type="entry name" value="TONB_DEPENDENT_REC_3"/>
    <property type="match status" value="1"/>
</dbReference>
<protein>
    <submittedName>
        <fullName evidence="14">TonB-dependent receptor</fullName>
    </submittedName>
</protein>
<evidence type="ECO:0000256" key="2">
    <source>
        <dbReference type="ARBA" id="ARBA00022448"/>
    </source>
</evidence>
<keyword evidence="6 11" id="KW-0798">TonB box</keyword>
<comment type="subcellular location">
    <subcellularLocation>
        <location evidence="1 10">Cell outer membrane</location>
        <topology evidence="1 10">Multi-pass membrane protein</topology>
    </subcellularLocation>
</comment>
<dbReference type="Gene3D" id="2.40.170.20">
    <property type="entry name" value="TonB-dependent receptor, beta-barrel domain"/>
    <property type="match status" value="1"/>
</dbReference>
<feature type="domain" description="TonB-dependent receptor-like beta-barrel" evidence="12">
    <location>
        <begin position="262"/>
        <end position="664"/>
    </location>
</feature>
<gene>
    <name evidence="14" type="ORF">C4F50_23260</name>
</gene>
<evidence type="ECO:0000256" key="4">
    <source>
        <dbReference type="ARBA" id="ARBA00022692"/>
    </source>
</evidence>
<dbReference type="SUPFAM" id="SSF56935">
    <property type="entry name" value="Porins"/>
    <property type="match status" value="1"/>
</dbReference>
<keyword evidence="2 10" id="KW-0813">Transport</keyword>
<keyword evidence="5" id="KW-0732">Signal</keyword>
<dbReference type="EMBL" id="PRDM01000006">
    <property type="protein sequence ID" value="MBE8727845.1"/>
    <property type="molecule type" value="Genomic_DNA"/>
</dbReference>
<keyword evidence="3 10" id="KW-1134">Transmembrane beta strand</keyword>
<keyword evidence="4 10" id="KW-0812">Transmembrane</keyword>
<evidence type="ECO:0000256" key="3">
    <source>
        <dbReference type="ARBA" id="ARBA00022452"/>
    </source>
</evidence>
<dbReference type="Proteomes" id="UP000640614">
    <property type="component" value="Unassembled WGS sequence"/>
</dbReference>
<evidence type="ECO:0000259" key="13">
    <source>
        <dbReference type="Pfam" id="PF07715"/>
    </source>
</evidence>
<dbReference type="Pfam" id="PF00593">
    <property type="entry name" value="TonB_dep_Rec_b-barrel"/>
    <property type="match status" value="1"/>
</dbReference>
<keyword evidence="9 10" id="KW-0998">Cell outer membrane</keyword>
<dbReference type="InterPro" id="IPR036942">
    <property type="entry name" value="Beta-barrel_TonB_sf"/>
</dbReference>
<evidence type="ECO:0000259" key="12">
    <source>
        <dbReference type="Pfam" id="PF00593"/>
    </source>
</evidence>
<dbReference type="Gene3D" id="2.170.130.10">
    <property type="entry name" value="TonB-dependent receptor, plug domain"/>
    <property type="match status" value="1"/>
</dbReference>
<comment type="similarity">
    <text evidence="10 11">Belongs to the TonB-dependent receptor family.</text>
</comment>
<reference evidence="14 15" key="1">
    <citation type="submission" date="2018-07" db="EMBL/GenBank/DDBJ databases">
        <title>Genome assembly of strain KB82.</title>
        <authorList>
            <person name="Kukolya J."/>
            <person name="Horvath B."/>
            <person name="Nagy I."/>
            <person name="Toth A."/>
        </authorList>
    </citation>
    <scope>NUCLEOTIDE SEQUENCE [LARGE SCALE GENOMIC DNA]</scope>
    <source>
        <strain evidence="14 15">Kb82</strain>
    </source>
</reference>
<accession>A0ABR9TR32</accession>
<organism evidence="14 15">
    <name type="scientific">Flavobacterium hungaricum</name>
    <dbReference type="NCBI Taxonomy" id="2082725"/>
    <lineage>
        <taxon>Bacteria</taxon>
        <taxon>Pseudomonadati</taxon>
        <taxon>Bacteroidota</taxon>
        <taxon>Flavobacteriia</taxon>
        <taxon>Flavobacteriales</taxon>
        <taxon>Flavobacteriaceae</taxon>
        <taxon>Flavobacterium</taxon>
    </lineage>
</organism>
<feature type="domain" description="TonB-dependent receptor plug" evidence="13">
    <location>
        <begin position="47"/>
        <end position="153"/>
    </location>
</feature>
<evidence type="ECO:0000256" key="7">
    <source>
        <dbReference type="ARBA" id="ARBA00023136"/>
    </source>
</evidence>
<dbReference type="PANTHER" id="PTHR30069:SF29">
    <property type="entry name" value="HEMOGLOBIN AND HEMOGLOBIN-HAPTOGLOBIN-BINDING PROTEIN 1-RELATED"/>
    <property type="match status" value="1"/>
</dbReference>
<keyword evidence="7 10" id="KW-0472">Membrane</keyword>
<evidence type="ECO:0000256" key="9">
    <source>
        <dbReference type="ARBA" id="ARBA00023237"/>
    </source>
</evidence>
<keyword evidence="8 14" id="KW-0675">Receptor</keyword>
<sequence>MKIKNILLIAFVYSVQLSAQEKQKDSVNAKELSEVVVTGQFEPQSIKKSVYNVRVISSKDIQNLAANNLSDVLNQYLNITVRPSGTSGRSTVSLFGLDAQYFKILVDNIPLVNEAGLGNNTDLSQINLNDVERIEIVEGSMGVIYGANAVSGVLNIITKKSSQNKWNINAYVQEETVKDEYALFDKGRHIQSLRAAHTINDHWFVSIGATRNDFQGFLDDKNGKDYNINDQTRGYRWLPKEQLNGNALIAYNKGSFKIFYKFEYLDEDVDYYNATVQSGYNPVLGTYTYSDDMRYFTNRYFHNLNATGKLFSRLNYNVSLSHQKQERNVEDFKYYFQNKNEKENVTVKDQSMEVLYSTGTLSNFFVNKKYDLQIGYEFVNNQGYSLIQEGNNAFVPIRKTLENYDFFASSEIMATERFSIRPGLRFSAQSRFKDQYASSLNLRYLFSRGIELRGSVGTSFRTPTFEELYSKLIFDGHFFVGNENLIPETSISYEASLKKSTSFDSGLRVFNTFSGSYLDVNDRIDMALIRFNPDTGNPEYQYINISKYKMWNFSTMNQFSIGNLNFNLGAAVVGVSRKIENQVFSSDDKFLYSFNVNSSVSYQLPKWKTTFSAYYKYNGKTQQFIEGTSAYILSDIEPSHWLDASVRQGFFKNQLEATIGARNICNVTNVRQTNTNQTAGHAGSSELMLAYGRSYFIKLSYNLNL</sequence>
<dbReference type="InterPro" id="IPR000531">
    <property type="entry name" value="Beta-barrel_TonB"/>
</dbReference>
<dbReference type="InterPro" id="IPR039426">
    <property type="entry name" value="TonB-dep_rcpt-like"/>
</dbReference>
<evidence type="ECO:0000256" key="8">
    <source>
        <dbReference type="ARBA" id="ARBA00023170"/>
    </source>
</evidence>
<evidence type="ECO:0000313" key="14">
    <source>
        <dbReference type="EMBL" id="MBE8727845.1"/>
    </source>
</evidence>
<dbReference type="InterPro" id="IPR037066">
    <property type="entry name" value="Plug_dom_sf"/>
</dbReference>
<evidence type="ECO:0000256" key="5">
    <source>
        <dbReference type="ARBA" id="ARBA00022729"/>
    </source>
</evidence>